<dbReference type="Proteomes" id="UP000054337">
    <property type="component" value="Unassembled WGS sequence"/>
</dbReference>
<dbReference type="PROSITE" id="PS50097">
    <property type="entry name" value="BTB"/>
    <property type="match status" value="1"/>
</dbReference>
<keyword evidence="4" id="KW-1185">Reference proteome</keyword>
<feature type="compositionally biased region" description="Low complexity" evidence="1">
    <location>
        <begin position="32"/>
        <end position="51"/>
    </location>
</feature>
<accession>W7EP96</accession>
<evidence type="ECO:0000313" key="4">
    <source>
        <dbReference type="Proteomes" id="UP000054337"/>
    </source>
</evidence>
<dbReference type="CDD" id="cd18186">
    <property type="entry name" value="BTB_POZ_ZBTB_KLHL-like"/>
    <property type="match status" value="1"/>
</dbReference>
<sequence length="202" mass="22402">MVPRSVRSEANQVSSRNSSSLYDWRDVQTALSSSSASQSTRQSTRKTSNTTPYVTKENAQEYARTSTMLVGPKHTPSHLHTHLLTQHSAYFRAALLGPFIKSSTSSITLSDISPSHLSLLVTHLHTTHIPHPLQRRKKPAYYTLLHTYALADRLGLEAARNAISTLADTTNSVPTPSAYLGPKTDRLVEGHPEEWHPRVVVK</sequence>
<dbReference type="PANTHER" id="PTHR47843">
    <property type="entry name" value="BTB DOMAIN-CONTAINING PROTEIN-RELATED"/>
    <property type="match status" value="1"/>
</dbReference>
<gene>
    <name evidence="3" type="ORF">COCVIDRAFT_33389</name>
</gene>
<dbReference type="Gene3D" id="3.30.710.10">
    <property type="entry name" value="Potassium Channel Kv1.1, Chain A"/>
    <property type="match status" value="1"/>
</dbReference>
<organism evidence="3 4">
    <name type="scientific">Bipolaris victoriae (strain FI3)</name>
    <name type="common">Victoria blight of oats agent</name>
    <name type="synonym">Cochliobolus victoriae</name>
    <dbReference type="NCBI Taxonomy" id="930091"/>
    <lineage>
        <taxon>Eukaryota</taxon>
        <taxon>Fungi</taxon>
        <taxon>Dikarya</taxon>
        <taxon>Ascomycota</taxon>
        <taxon>Pezizomycotina</taxon>
        <taxon>Dothideomycetes</taxon>
        <taxon>Pleosporomycetidae</taxon>
        <taxon>Pleosporales</taxon>
        <taxon>Pleosporineae</taxon>
        <taxon>Pleosporaceae</taxon>
        <taxon>Bipolaris</taxon>
    </lineage>
</organism>
<dbReference type="SUPFAM" id="SSF54695">
    <property type="entry name" value="POZ domain"/>
    <property type="match status" value="1"/>
</dbReference>
<dbReference type="AlphaFoldDB" id="W7EP96"/>
<dbReference type="RefSeq" id="XP_014561781.1">
    <property type="nucleotide sequence ID" value="XM_014706295.1"/>
</dbReference>
<feature type="domain" description="BTB" evidence="2">
    <location>
        <begin position="64"/>
        <end position="133"/>
    </location>
</feature>
<evidence type="ECO:0000259" key="2">
    <source>
        <dbReference type="PROSITE" id="PS50097"/>
    </source>
</evidence>
<feature type="region of interest" description="Disordered" evidence="1">
    <location>
        <begin position="32"/>
        <end position="58"/>
    </location>
</feature>
<dbReference type="InterPro" id="IPR000210">
    <property type="entry name" value="BTB/POZ_dom"/>
</dbReference>
<dbReference type="EMBL" id="KI968695">
    <property type="protein sequence ID" value="EUN32193.1"/>
    <property type="molecule type" value="Genomic_DNA"/>
</dbReference>
<proteinExistence type="predicted"/>
<dbReference type="OrthoDB" id="194443at2759"/>
<dbReference type="PANTHER" id="PTHR47843:SF2">
    <property type="entry name" value="BTB DOMAIN-CONTAINING PROTEIN"/>
    <property type="match status" value="1"/>
</dbReference>
<reference evidence="3 4" key="1">
    <citation type="journal article" date="2013" name="PLoS Genet.">
        <title>Comparative genome structure, secondary metabolite, and effector coding capacity across Cochliobolus pathogens.</title>
        <authorList>
            <person name="Condon B.J."/>
            <person name="Leng Y."/>
            <person name="Wu D."/>
            <person name="Bushley K.E."/>
            <person name="Ohm R.A."/>
            <person name="Otillar R."/>
            <person name="Martin J."/>
            <person name="Schackwitz W."/>
            <person name="Grimwood J."/>
            <person name="MohdZainudin N."/>
            <person name="Xue C."/>
            <person name="Wang R."/>
            <person name="Manning V.A."/>
            <person name="Dhillon B."/>
            <person name="Tu Z.J."/>
            <person name="Steffenson B.J."/>
            <person name="Salamov A."/>
            <person name="Sun H."/>
            <person name="Lowry S."/>
            <person name="LaButti K."/>
            <person name="Han J."/>
            <person name="Copeland A."/>
            <person name="Lindquist E."/>
            <person name="Barry K."/>
            <person name="Schmutz J."/>
            <person name="Baker S.E."/>
            <person name="Ciuffetti L.M."/>
            <person name="Grigoriev I.V."/>
            <person name="Zhong S."/>
            <person name="Turgeon B.G."/>
        </authorList>
    </citation>
    <scope>NUCLEOTIDE SEQUENCE [LARGE SCALE GENOMIC DNA]</scope>
    <source>
        <strain evidence="3 4">FI3</strain>
    </source>
</reference>
<evidence type="ECO:0000256" key="1">
    <source>
        <dbReference type="SAM" id="MobiDB-lite"/>
    </source>
</evidence>
<name>W7EP96_BIPV3</name>
<dbReference type="InterPro" id="IPR011333">
    <property type="entry name" value="SKP1/BTB/POZ_sf"/>
</dbReference>
<evidence type="ECO:0000313" key="3">
    <source>
        <dbReference type="EMBL" id="EUN32193.1"/>
    </source>
</evidence>
<dbReference type="HOGENOM" id="CLU_1184920_0_0_1"/>
<dbReference type="Pfam" id="PF00651">
    <property type="entry name" value="BTB"/>
    <property type="match status" value="1"/>
</dbReference>
<protein>
    <recommendedName>
        <fullName evidence="2">BTB domain-containing protein</fullName>
    </recommendedName>
</protein>
<dbReference type="GeneID" id="26255212"/>